<dbReference type="AlphaFoldDB" id="A0A0H5D403"/>
<dbReference type="InterPro" id="IPR001254">
    <property type="entry name" value="Trypsin_dom"/>
</dbReference>
<evidence type="ECO:0000313" key="4">
    <source>
        <dbReference type="EMBL" id="CRL11749.1"/>
    </source>
</evidence>
<accession>A0A0H5D403</accession>
<dbReference type="SUPFAM" id="SSF50494">
    <property type="entry name" value="Trypsin-like serine proteases"/>
    <property type="match status" value="1"/>
</dbReference>
<proteinExistence type="predicted"/>
<reference evidence="5" key="1">
    <citation type="submission" date="2015-05" db="EMBL/GenBank/DDBJ databases">
        <authorList>
            <person name="Rodrigo-Torres Lidia"/>
            <person name="Arahal R.David."/>
        </authorList>
    </citation>
    <scope>NUCLEOTIDE SEQUENCE [LARGE SCALE GENOMIC DNA]</scope>
    <source>
        <strain evidence="5">CECT 7321</strain>
    </source>
</reference>
<dbReference type="Gene3D" id="2.40.10.10">
    <property type="entry name" value="Trypsin-like serine proteases"/>
    <property type="match status" value="2"/>
</dbReference>
<gene>
    <name evidence="4" type="ORF">NIT7321_02619</name>
</gene>
<dbReference type="Pfam" id="PF00089">
    <property type="entry name" value="Trypsin"/>
    <property type="match status" value="1"/>
</dbReference>
<dbReference type="PANTHER" id="PTHR15462">
    <property type="entry name" value="SERINE PROTEASE"/>
    <property type="match status" value="1"/>
</dbReference>
<dbReference type="InterPro" id="IPR050966">
    <property type="entry name" value="Glutamyl_endopeptidase"/>
</dbReference>
<name>A0A0H5D403_9RHOB</name>
<keyword evidence="5" id="KW-1185">Reference proteome</keyword>
<dbReference type="InterPro" id="IPR043504">
    <property type="entry name" value="Peptidase_S1_PA_chymotrypsin"/>
</dbReference>
<dbReference type="Proteomes" id="UP000043764">
    <property type="component" value="Unassembled WGS sequence"/>
</dbReference>
<dbReference type="STRING" id="481446.NIT7645_03782"/>
<evidence type="ECO:0000256" key="1">
    <source>
        <dbReference type="ARBA" id="ARBA00022729"/>
    </source>
</evidence>
<dbReference type="GO" id="GO:0004252">
    <property type="term" value="F:serine-type endopeptidase activity"/>
    <property type="evidence" value="ECO:0007669"/>
    <property type="project" value="InterPro"/>
</dbReference>
<organism evidence="4 5">
    <name type="scientific">Phaeobacter italicus</name>
    <dbReference type="NCBI Taxonomy" id="481446"/>
    <lineage>
        <taxon>Bacteria</taxon>
        <taxon>Pseudomonadati</taxon>
        <taxon>Pseudomonadota</taxon>
        <taxon>Alphaproteobacteria</taxon>
        <taxon>Rhodobacterales</taxon>
        <taxon>Roseobacteraceae</taxon>
        <taxon>Phaeobacter</taxon>
    </lineage>
</organism>
<evidence type="ECO:0000256" key="2">
    <source>
        <dbReference type="SAM" id="SignalP"/>
    </source>
</evidence>
<dbReference type="EMBL" id="CVRL01000035">
    <property type="protein sequence ID" value="CRL11749.1"/>
    <property type="molecule type" value="Genomic_DNA"/>
</dbReference>
<dbReference type="PRINTS" id="PR00722">
    <property type="entry name" value="CHYMOTRYPSIN"/>
</dbReference>
<dbReference type="InterPro" id="IPR001314">
    <property type="entry name" value="Peptidase_S1A"/>
</dbReference>
<keyword evidence="1 2" id="KW-0732">Signal</keyword>
<sequence length="237" mass="24979">MKRLLAAVAAAIISGASFGAPAEAQSARVSAVPGWEAVGRLNISGRNMCTGSLIAPNLVLTAAHCLYNPQTGQAVNPRTIKFEAGLNGRRAKAERQVVKAVIHPGYRHRWSDRSEPGSDIAVLRLNKPISASEVRPFALAAAPLPGDSVDVLSYSMQTSTRPARERGCTILSSRSETLITSCKVDYGASGSPVLQIVPGQAPRLVSVISAKAQMGRRPVSLATSLDGSLWALMRRAG</sequence>
<evidence type="ECO:0000313" key="5">
    <source>
        <dbReference type="Proteomes" id="UP000043764"/>
    </source>
</evidence>
<dbReference type="InterPro" id="IPR018114">
    <property type="entry name" value="TRYPSIN_HIS"/>
</dbReference>
<dbReference type="InterPro" id="IPR009003">
    <property type="entry name" value="Peptidase_S1_PA"/>
</dbReference>
<feature type="chain" id="PRO_5005218082" evidence="2">
    <location>
        <begin position="20"/>
        <end position="237"/>
    </location>
</feature>
<evidence type="ECO:0000259" key="3">
    <source>
        <dbReference type="PROSITE" id="PS50240"/>
    </source>
</evidence>
<feature type="signal peptide" evidence="2">
    <location>
        <begin position="1"/>
        <end position="19"/>
    </location>
</feature>
<dbReference type="PANTHER" id="PTHR15462:SF8">
    <property type="entry name" value="SERINE PROTEASE"/>
    <property type="match status" value="1"/>
</dbReference>
<feature type="domain" description="Peptidase S1" evidence="3">
    <location>
        <begin position="12"/>
        <end position="237"/>
    </location>
</feature>
<dbReference type="GeneID" id="78397639"/>
<dbReference type="SMART" id="SM00020">
    <property type="entry name" value="Tryp_SPc"/>
    <property type="match status" value="1"/>
</dbReference>
<protein>
    <submittedName>
        <fullName evidence="4">V8-like Glu-specific endopeptidase</fullName>
    </submittedName>
</protein>
<dbReference type="RefSeq" id="WP_082095555.1">
    <property type="nucleotide sequence ID" value="NZ_BSKQ01000001.1"/>
</dbReference>
<dbReference type="GO" id="GO:0006508">
    <property type="term" value="P:proteolysis"/>
    <property type="evidence" value="ECO:0007669"/>
    <property type="project" value="InterPro"/>
</dbReference>
<dbReference type="PROSITE" id="PS00134">
    <property type="entry name" value="TRYPSIN_HIS"/>
    <property type="match status" value="1"/>
</dbReference>
<dbReference type="PROSITE" id="PS50240">
    <property type="entry name" value="TRYPSIN_DOM"/>
    <property type="match status" value="1"/>
</dbReference>